<evidence type="ECO:0000313" key="2">
    <source>
        <dbReference type="EMBL" id="GAA0556129.1"/>
    </source>
</evidence>
<dbReference type="EMBL" id="BAAAGS010000069">
    <property type="protein sequence ID" value="GAA0556129.1"/>
    <property type="molecule type" value="Genomic_DNA"/>
</dbReference>
<evidence type="ECO:0000313" key="3">
    <source>
        <dbReference type="Proteomes" id="UP001500729"/>
    </source>
</evidence>
<name>A0ABP3NZB4_SACER</name>
<feature type="region of interest" description="Disordered" evidence="1">
    <location>
        <begin position="1"/>
        <end position="49"/>
    </location>
</feature>
<organism evidence="2 3">
    <name type="scientific">Saccharopolyspora erythraea</name>
    <name type="common">Streptomyces erythraeus</name>
    <dbReference type="NCBI Taxonomy" id="1836"/>
    <lineage>
        <taxon>Bacteria</taxon>
        <taxon>Bacillati</taxon>
        <taxon>Actinomycetota</taxon>
        <taxon>Actinomycetes</taxon>
        <taxon>Pseudonocardiales</taxon>
        <taxon>Pseudonocardiaceae</taxon>
        <taxon>Saccharopolyspora</taxon>
    </lineage>
</organism>
<protein>
    <submittedName>
        <fullName evidence="2">Uncharacterized protein</fullName>
    </submittedName>
</protein>
<keyword evidence="3" id="KW-1185">Reference proteome</keyword>
<gene>
    <name evidence="2" type="ORF">GCM10009533_62400</name>
</gene>
<feature type="compositionally biased region" description="Basic and acidic residues" evidence="1">
    <location>
        <begin position="26"/>
        <end position="49"/>
    </location>
</feature>
<proteinExistence type="predicted"/>
<sequence>MRASDQGFVPRSELGKGEDVSSQAREAVERSGLRRLLSMEDNRSDGERP</sequence>
<dbReference type="Proteomes" id="UP001500729">
    <property type="component" value="Unassembled WGS sequence"/>
</dbReference>
<evidence type="ECO:0000256" key="1">
    <source>
        <dbReference type="SAM" id="MobiDB-lite"/>
    </source>
</evidence>
<reference evidence="3" key="1">
    <citation type="journal article" date="2019" name="Int. J. Syst. Evol. Microbiol.">
        <title>The Global Catalogue of Microorganisms (GCM) 10K type strain sequencing project: providing services to taxonomists for standard genome sequencing and annotation.</title>
        <authorList>
            <consortium name="The Broad Institute Genomics Platform"/>
            <consortium name="The Broad Institute Genome Sequencing Center for Infectious Disease"/>
            <person name="Wu L."/>
            <person name="Ma J."/>
        </authorList>
    </citation>
    <scope>NUCLEOTIDE SEQUENCE [LARGE SCALE GENOMIC DNA]</scope>
    <source>
        <strain evidence="3">JCM 10303</strain>
    </source>
</reference>
<accession>A0ABP3NZB4</accession>
<comment type="caution">
    <text evidence="2">The sequence shown here is derived from an EMBL/GenBank/DDBJ whole genome shotgun (WGS) entry which is preliminary data.</text>
</comment>